<dbReference type="PROSITE" id="PS52016">
    <property type="entry name" value="TONB_DEPENDENT_REC_3"/>
    <property type="match status" value="1"/>
</dbReference>
<dbReference type="SUPFAM" id="SSF56935">
    <property type="entry name" value="Porins"/>
    <property type="match status" value="1"/>
</dbReference>
<dbReference type="NCBIfam" id="TIGR04056">
    <property type="entry name" value="OMP_RagA_SusC"/>
    <property type="match status" value="1"/>
</dbReference>
<evidence type="ECO:0000259" key="3">
    <source>
        <dbReference type="Pfam" id="PF07715"/>
    </source>
</evidence>
<dbReference type="GO" id="GO:0009279">
    <property type="term" value="C:cell outer membrane"/>
    <property type="evidence" value="ECO:0007669"/>
    <property type="project" value="UniProtKB-SubCell"/>
</dbReference>
<comment type="subcellular location">
    <subcellularLocation>
        <location evidence="1">Cell outer membrane</location>
        <topology evidence="1">Multi-pass membrane protein</topology>
    </subcellularLocation>
</comment>
<name>A0A6G1ZAW5_9BACT</name>
<accession>A0A6G1ZAW5</accession>
<sequence>MRNKLIPIISLSFLCVMPPVWAQSEKVTEQTDEQADETTIAASSVDNKELMKRSNINPANALFGKLNGLFIRQNGGYGNGEGNPSMNIRGIGSLVENSILVLVDGLERDINSLVLEEIEDVTILKDAAALAPYGVRGANGVMLVKTKRGKKGKANIHVSYQHSITTPMRLPKMVDAATYAEAVNEGLTNEGLARRYTQQEIDAYRSGKYPTLFPNVNWVKETLRDHGQRDQVNFTASGGSDRIRYYSLLNFISDKGLLKNTDQDSYSTQFGNSILNVRTNLDIDITASTHVKVNLSGKIKEKYEPGGISDEALMGTLYTLPANAFPVKTHNGIWGGSDMYDKNPVAESSSTGYNTSHARTLLADMTLTQDLDAWLPGVSAEFRIGFDAYSETWDTRTKQYLYESNIAHLNNDGVPTDTINTRYGKDEKQLGFDSWLNAQNRHSNIQFALNYQKAFSSGNLLASIRYKQDKNVYLEQYNTYMHQDIVANAHYSLMNKYYFDLNMAVSGTSRLPKNNRWGFFPAISAAWLLNKETFLKETSWLDLLKLRLSYGLTGNDQVWKNMDKYPFGGGGGFIFGDDFISNGGIAEGQLPSLNATFEKSCKANLGIDMRLLNLIDFNLETYFDHRYDIMVPNENVTSGFFGATASNSPNGIVNNYGVEIGMSIGKRIGDFAFNINGQFAFSRNKIIEMNETFKPYDYLKSTGGRLNQFYGLEVIGFFKDQTDIDNSPAQMFSTVYPGDLKYKDQNGDKRIDEQDIIPMGYNTQCPEIFYSVGFDLEYKGFGINAQFQGAGHYTVQRDLSSLYYPLMNNQTISTHYLENCWRPGADNTEATYPRLTTTESANNYRNNSVFMKNVSFLKLRSAEAYYKLPENFIERFRLQEFRLFVKGMDLFSLDNMKETDPEVMWKTYPAQRSVHFGFDLTF</sequence>
<comment type="similarity">
    <text evidence="1">Belongs to the TonB-dependent receptor family.</text>
</comment>
<keyword evidence="1" id="KW-0472">Membrane</keyword>
<organism evidence="4">
    <name type="scientific">Parabacteroides goldsteinii</name>
    <dbReference type="NCBI Taxonomy" id="328812"/>
    <lineage>
        <taxon>Bacteria</taxon>
        <taxon>Pseudomonadati</taxon>
        <taxon>Bacteroidota</taxon>
        <taxon>Bacteroidia</taxon>
        <taxon>Bacteroidales</taxon>
        <taxon>Tannerellaceae</taxon>
        <taxon>Parabacteroides</taxon>
    </lineage>
</organism>
<feature type="chain" id="PRO_5026262286" evidence="2">
    <location>
        <begin position="23"/>
        <end position="922"/>
    </location>
</feature>
<dbReference type="InterPro" id="IPR023997">
    <property type="entry name" value="TonB-dep_OMP_SusC/RagA_CS"/>
</dbReference>
<keyword evidence="1" id="KW-1134">Transmembrane beta strand</keyword>
<dbReference type="Pfam" id="PF07715">
    <property type="entry name" value="Plug"/>
    <property type="match status" value="1"/>
</dbReference>
<feature type="domain" description="TonB-dependent receptor plug" evidence="3">
    <location>
        <begin position="36"/>
        <end position="141"/>
    </location>
</feature>
<protein>
    <submittedName>
        <fullName evidence="4">SusC/RagA family TonB-linked outer membrane protein</fullName>
    </submittedName>
</protein>
<dbReference type="RefSeq" id="WP_010800319.1">
    <property type="nucleotide sequence ID" value="NZ_CAJSYT010000012.1"/>
</dbReference>
<dbReference type="InterPro" id="IPR037066">
    <property type="entry name" value="Plug_dom_sf"/>
</dbReference>
<comment type="caution">
    <text evidence="4">The sequence shown here is derived from an EMBL/GenBank/DDBJ whole genome shotgun (WGS) entry which is preliminary data.</text>
</comment>
<dbReference type="EMBL" id="WKLP01000006">
    <property type="protein sequence ID" value="MRY11104.1"/>
    <property type="molecule type" value="Genomic_DNA"/>
</dbReference>
<gene>
    <name evidence="4" type="ORF">GKE01_06400</name>
</gene>
<keyword evidence="1" id="KW-0812">Transmembrane</keyword>
<evidence type="ECO:0000256" key="2">
    <source>
        <dbReference type="SAM" id="SignalP"/>
    </source>
</evidence>
<keyword evidence="2" id="KW-0732">Signal</keyword>
<feature type="signal peptide" evidence="2">
    <location>
        <begin position="1"/>
        <end position="22"/>
    </location>
</feature>
<proteinExistence type="inferred from homology"/>
<keyword evidence="1" id="KW-0998">Cell outer membrane</keyword>
<dbReference type="AlphaFoldDB" id="A0A6G1ZAW5"/>
<dbReference type="InterPro" id="IPR023996">
    <property type="entry name" value="TonB-dep_OMP_SusC/RagA"/>
</dbReference>
<dbReference type="InterPro" id="IPR039426">
    <property type="entry name" value="TonB-dep_rcpt-like"/>
</dbReference>
<dbReference type="Gene3D" id="2.170.130.10">
    <property type="entry name" value="TonB-dependent receptor, plug domain"/>
    <property type="match status" value="1"/>
</dbReference>
<dbReference type="InterPro" id="IPR012910">
    <property type="entry name" value="Plug_dom"/>
</dbReference>
<keyword evidence="1" id="KW-0813">Transport</keyword>
<dbReference type="NCBIfam" id="TIGR04057">
    <property type="entry name" value="SusC_RagA_signa"/>
    <property type="match status" value="1"/>
</dbReference>
<reference evidence="4" key="1">
    <citation type="journal article" date="2019" name="Nat. Med.">
        <title>A library of human gut bacterial isolates paired with longitudinal multiomics data enables mechanistic microbiome research.</title>
        <authorList>
            <person name="Poyet M."/>
            <person name="Groussin M."/>
            <person name="Gibbons S.M."/>
            <person name="Avila-Pacheco J."/>
            <person name="Jiang X."/>
            <person name="Kearney S.M."/>
            <person name="Perrotta A.R."/>
            <person name="Berdy B."/>
            <person name="Zhao S."/>
            <person name="Lieberman T.D."/>
            <person name="Swanson P.K."/>
            <person name="Smith M."/>
            <person name="Roesemann S."/>
            <person name="Alexander J.E."/>
            <person name="Rich S.A."/>
            <person name="Livny J."/>
            <person name="Vlamakis H."/>
            <person name="Clish C."/>
            <person name="Bullock K."/>
            <person name="Deik A."/>
            <person name="Scott J."/>
            <person name="Pierce K.A."/>
            <person name="Xavier R.J."/>
            <person name="Alm E.J."/>
        </authorList>
    </citation>
    <scope>NUCLEOTIDE SEQUENCE</scope>
    <source>
        <strain evidence="4">BIOML-A4</strain>
    </source>
</reference>
<evidence type="ECO:0000313" key="4">
    <source>
        <dbReference type="EMBL" id="MRY11104.1"/>
    </source>
</evidence>
<evidence type="ECO:0000256" key="1">
    <source>
        <dbReference type="PROSITE-ProRule" id="PRU01360"/>
    </source>
</evidence>